<reference evidence="1 2" key="1">
    <citation type="submission" date="2013-08" db="EMBL/GenBank/DDBJ databases">
        <authorList>
            <person name="Weinstock G."/>
            <person name="Sodergren E."/>
            <person name="Wylie T."/>
            <person name="Fulton L."/>
            <person name="Fulton R."/>
            <person name="Fronick C."/>
            <person name="O'Laughlin M."/>
            <person name="Godfrey J."/>
            <person name="Miner T."/>
            <person name="Herter B."/>
            <person name="Appelbaum E."/>
            <person name="Cordes M."/>
            <person name="Lek S."/>
            <person name="Wollam A."/>
            <person name="Pepin K.H."/>
            <person name="Palsikar V.B."/>
            <person name="Mitreva M."/>
            <person name="Wilson R.K."/>
        </authorList>
    </citation>
    <scope>NUCLEOTIDE SEQUENCE [LARGE SCALE GENOMIC DNA]</scope>
    <source>
        <strain evidence="1 2">F0041</strain>
    </source>
</reference>
<proteinExistence type="predicted"/>
<dbReference type="AlphaFoldDB" id="U2E7A6"/>
<dbReference type="HOGENOM" id="CLU_2582443_0_0_10"/>
<evidence type="ECO:0000313" key="1">
    <source>
        <dbReference type="EMBL" id="ERI88356.1"/>
    </source>
</evidence>
<accession>U2E7A6</accession>
<dbReference type="Proteomes" id="UP000016496">
    <property type="component" value="Unassembled WGS sequence"/>
</dbReference>
<comment type="caution">
    <text evidence="1">The sequence shown here is derived from an EMBL/GenBank/DDBJ whole genome shotgun (WGS) entry which is preliminary data.</text>
</comment>
<name>U2E7A6_9BACE</name>
<evidence type="ECO:0000313" key="2">
    <source>
        <dbReference type="Proteomes" id="UP000016496"/>
    </source>
</evidence>
<protein>
    <submittedName>
        <fullName evidence="1">Uncharacterized protein</fullName>
    </submittedName>
</protein>
<dbReference type="EMBL" id="AWSV01000039">
    <property type="protein sequence ID" value="ERI88356.1"/>
    <property type="molecule type" value="Genomic_DNA"/>
</dbReference>
<sequence>MTTDKIDNKMHLIFIMYPPYWLYVCRIIQIIQCGAIDALLHVKSLPFRYDLTLKRRGEGSSIAELHDVAIRHDITCNFVA</sequence>
<gene>
    <name evidence="1" type="ORF">HMPREF1981_00557</name>
</gene>
<organism evidence="1 2">
    <name type="scientific">Bacteroides pyogenes F0041</name>
    <dbReference type="NCBI Taxonomy" id="1321819"/>
    <lineage>
        <taxon>Bacteria</taxon>
        <taxon>Pseudomonadati</taxon>
        <taxon>Bacteroidota</taxon>
        <taxon>Bacteroidia</taxon>
        <taxon>Bacteroidales</taxon>
        <taxon>Bacteroidaceae</taxon>
        <taxon>Bacteroides</taxon>
    </lineage>
</organism>